<dbReference type="EMBL" id="JASOOY020000001">
    <property type="protein sequence ID" value="MEO3715995.1"/>
    <property type="molecule type" value="Genomic_DNA"/>
</dbReference>
<dbReference type="Proteomes" id="UP001223646">
    <property type="component" value="Unassembled WGS sequence"/>
</dbReference>
<dbReference type="InterPro" id="IPR046609">
    <property type="entry name" value="DUF6668"/>
</dbReference>
<evidence type="ECO:0000313" key="1">
    <source>
        <dbReference type="EMBL" id="MEO3715995.1"/>
    </source>
</evidence>
<accession>A0AAW9SLT8</accession>
<organism evidence="1 2">
    <name type="scientific">Corynebacterium amycolatum</name>
    <dbReference type="NCBI Taxonomy" id="43765"/>
    <lineage>
        <taxon>Bacteria</taxon>
        <taxon>Bacillati</taxon>
        <taxon>Actinomycetota</taxon>
        <taxon>Actinomycetes</taxon>
        <taxon>Mycobacteriales</taxon>
        <taxon>Corynebacteriaceae</taxon>
        <taxon>Corynebacterium</taxon>
    </lineage>
</organism>
<evidence type="ECO:0000313" key="2">
    <source>
        <dbReference type="Proteomes" id="UP001223646"/>
    </source>
</evidence>
<dbReference type="AlphaFoldDB" id="A0AAW9SLT8"/>
<name>A0AAW9SLT8_CORAY</name>
<reference evidence="1" key="2">
    <citation type="submission" date="2024-05" db="EMBL/GenBank/DDBJ databases">
        <authorList>
            <person name="Wolfe A."/>
        </authorList>
    </citation>
    <scope>NUCLEOTIDE SEQUENCE</scope>
    <source>
        <strain evidence="1">UMB1064</strain>
    </source>
</reference>
<sequence length="189" mass="20143">MLPIDAQVSGDDNGDQPAPAVWLVGAHGGAGVSTLSHILAPMGDAGQAWPAGVENPYCVLVCRSTKVGLERAHQAALQARAGQAGDVMLLGIAIVADAPGKMPKALARKIGVIEQHFRIWRIPYLDAIRVTDMDDLAVWEPGYELPERKKRSRRKTPPITDVPAVEVITVAEAIFDSALEAHELAESAT</sequence>
<gene>
    <name evidence="1" type="ORF">QP460_000085</name>
</gene>
<proteinExistence type="predicted"/>
<protein>
    <submittedName>
        <fullName evidence="1">DUF6668 family protein</fullName>
    </submittedName>
</protein>
<dbReference type="RefSeq" id="WP_284827050.1">
    <property type="nucleotide sequence ID" value="NZ_JASOOY020000001.1"/>
</dbReference>
<comment type="caution">
    <text evidence="1">The sequence shown here is derived from an EMBL/GenBank/DDBJ whole genome shotgun (WGS) entry which is preliminary data.</text>
</comment>
<reference evidence="1" key="1">
    <citation type="submission" date="2023-05" db="EMBL/GenBank/DDBJ databases">
        <authorList>
            <person name="Du J."/>
        </authorList>
    </citation>
    <scope>NUCLEOTIDE SEQUENCE</scope>
    <source>
        <strain evidence="1">UMB1064</strain>
    </source>
</reference>
<dbReference type="Pfam" id="PF20373">
    <property type="entry name" value="DUF6668"/>
    <property type="match status" value="1"/>
</dbReference>